<accession>A0A849BQL5</accession>
<evidence type="ECO:0000313" key="4">
    <source>
        <dbReference type="Proteomes" id="UP000555552"/>
    </source>
</evidence>
<dbReference type="EMBL" id="JABEMA010000009">
    <property type="protein sequence ID" value="NNH21836.1"/>
    <property type="molecule type" value="Genomic_DNA"/>
</dbReference>
<sequence>MTGPAAPAPDGRGSGAPADRPARALGAYGLLLVGVLAAGLGLGAAVGPLQPLGAQPSDPQPVGTQPAEHDAPHR</sequence>
<keyword evidence="2" id="KW-1133">Transmembrane helix</keyword>
<dbReference type="Proteomes" id="UP000555552">
    <property type="component" value="Unassembled WGS sequence"/>
</dbReference>
<evidence type="ECO:0000256" key="2">
    <source>
        <dbReference type="SAM" id="Phobius"/>
    </source>
</evidence>
<feature type="transmembrane region" description="Helical" evidence="2">
    <location>
        <begin position="25"/>
        <end position="46"/>
    </location>
</feature>
<organism evidence="3 4">
    <name type="scientific">Pseudokineococcus marinus</name>
    <dbReference type="NCBI Taxonomy" id="351215"/>
    <lineage>
        <taxon>Bacteria</taxon>
        <taxon>Bacillati</taxon>
        <taxon>Actinomycetota</taxon>
        <taxon>Actinomycetes</taxon>
        <taxon>Kineosporiales</taxon>
        <taxon>Kineosporiaceae</taxon>
        <taxon>Pseudokineococcus</taxon>
    </lineage>
</organism>
<keyword evidence="2" id="KW-0812">Transmembrane</keyword>
<name>A0A849BQL5_9ACTN</name>
<reference evidence="3 4" key="1">
    <citation type="submission" date="2020-05" db="EMBL/GenBank/DDBJ databases">
        <title>MicrobeNet Type strains.</title>
        <authorList>
            <person name="Nicholson A.C."/>
        </authorList>
    </citation>
    <scope>NUCLEOTIDE SEQUENCE [LARGE SCALE GENOMIC DNA]</scope>
    <source>
        <strain evidence="3 4">JCM 14547</strain>
    </source>
</reference>
<comment type="caution">
    <text evidence="3">The sequence shown here is derived from an EMBL/GenBank/DDBJ whole genome shotgun (WGS) entry which is preliminary data.</text>
</comment>
<evidence type="ECO:0000313" key="3">
    <source>
        <dbReference type="EMBL" id="NNH21836.1"/>
    </source>
</evidence>
<evidence type="ECO:0000256" key="1">
    <source>
        <dbReference type="SAM" id="MobiDB-lite"/>
    </source>
</evidence>
<feature type="region of interest" description="Disordered" evidence="1">
    <location>
        <begin position="46"/>
        <end position="74"/>
    </location>
</feature>
<keyword evidence="4" id="KW-1185">Reference proteome</keyword>
<protein>
    <submittedName>
        <fullName evidence="3">Uncharacterized protein</fullName>
    </submittedName>
</protein>
<feature type="region of interest" description="Disordered" evidence="1">
    <location>
        <begin position="1"/>
        <end position="21"/>
    </location>
</feature>
<proteinExistence type="predicted"/>
<gene>
    <name evidence="3" type="ORF">HLB09_01795</name>
</gene>
<dbReference type="RefSeq" id="WP_171201698.1">
    <property type="nucleotide sequence ID" value="NZ_BAAANP010000003.1"/>
</dbReference>
<keyword evidence="2" id="KW-0472">Membrane</keyword>
<dbReference type="AlphaFoldDB" id="A0A849BQL5"/>